<dbReference type="EMBL" id="JASMQC010000013">
    <property type="protein sequence ID" value="KAK1941130.1"/>
    <property type="molecule type" value="Genomic_DNA"/>
</dbReference>
<dbReference type="InterPro" id="IPR052727">
    <property type="entry name" value="Rab4/Rab5_effector"/>
</dbReference>
<accession>A0AAD9GMG4</accession>
<feature type="compositionally biased region" description="Low complexity" evidence="1">
    <location>
        <begin position="444"/>
        <end position="457"/>
    </location>
</feature>
<feature type="compositionally biased region" description="Low complexity" evidence="1">
    <location>
        <begin position="407"/>
        <end position="430"/>
    </location>
</feature>
<protein>
    <recommendedName>
        <fullName evidence="4">FYVE-type domain-containing protein</fullName>
    </recommendedName>
</protein>
<dbReference type="AlphaFoldDB" id="A0AAD9GMG4"/>
<feature type="region of interest" description="Disordered" evidence="1">
    <location>
        <begin position="565"/>
        <end position="586"/>
    </location>
</feature>
<dbReference type="InterPro" id="IPR023393">
    <property type="entry name" value="START-like_dom_sf"/>
</dbReference>
<keyword evidence="3" id="KW-1185">Reference proteome</keyword>
<dbReference type="Proteomes" id="UP001259832">
    <property type="component" value="Unassembled WGS sequence"/>
</dbReference>
<feature type="compositionally biased region" description="Polar residues" evidence="1">
    <location>
        <begin position="607"/>
        <end position="618"/>
    </location>
</feature>
<feature type="region of interest" description="Disordered" evidence="1">
    <location>
        <begin position="392"/>
        <end position="464"/>
    </location>
</feature>
<dbReference type="PANTHER" id="PTHR13510">
    <property type="entry name" value="FYVE-FINGER-CONTAINING RAB5 EFFECTOR PROTEIN RABENOSYN-5-RELATED"/>
    <property type="match status" value="1"/>
</dbReference>
<sequence length="626" mass="70133">MSSNAGFPIARVQLPKIDLSRLEQRAMKRMVTRMLQHTVREFDRHTYANGGEVDTSQWKAVGSKDDLRVFREREAGATGAPLAFALDKADVLPQSSTVAPLTPPGMMMTGFARGKVENAMDAVTSKSQEDLALMLSFMHHDDVVDCAVLKTIETPTETDPFHFLGIKYFVRKAPVAGTRLLKHRDSVYLEFTGYTETTRGERLGFHLMHSVELSTFPPLTARNSVRTLHSVRYLYRQQSEDVVEVFMQGNLDIPGLTVKPFASTFLDDALFGLATLVACAEAKRLTQMWRAQQTRQDTRRQQSKRVSMALECSMCRQKRKLFGGASLAACKLCADAVCTRCRSDKKVFEMDANRIIGRFRKLSVCKSCILAANRALSQPDEPQMLIVMSEHLQLDREGSRDRRRRGASSSGSSGTRSRSDSSCPSASSEDLLTPQLLRRDRNESVASSASTVSSQSVRECPVVPVSPMGMHTRAHGHQLVYTVNDQQMELQQQRRANAVKTSTERAHRIQQFSNSRRVQQQQLTLREHQLIALQPPDTKPTREQALVSRSHRDYALRRVASTGTAFASSSSGAYTHSTTPSSQSQQNDLFARMVELNRVAESTYNTTQQNGAFLSQQMRSRRRRGT</sequence>
<reference evidence="2" key="1">
    <citation type="submission" date="2023-08" db="EMBL/GenBank/DDBJ databases">
        <title>Reference Genome Resource for the Citrus Pathogen Phytophthora citrophthora.</title>
        <authorList>
            <person name="Moller H."/>
            <person name="Coetzee B."/>
            <person name="Rose L.J."/>
            <person name="Van Niekerk J.M."/>
        </authorList>
    </citation>
    <scope>NUCLEOTIDE SEQUENCE</scope>
    <source>
        <strain evidence="2">STE-U-9442</strain>
    </source>
</reference>
<evidence type="ECO:0000313" key="3">
    <source>
        <dbReference type="Proteomes" id="UP001259832"/>
    </source>
</evidence>
<dbReference type="PANTHER" id="PTHR13510:SF44">
    <property type="entry name" value="RABENOSYN-5"/>
    <property type="match status" value="1"/>
</dbReference>
<evidence type="ECO:0000313" key="2">
    <source>
        <dbReference type="EMBL" id="KAK1941130.1"/>
    </source>
</evidence>
<evidence type="ECO:0000256" key="1">
    <source>
        <dbReference type="SAM" id="MobiDB-lite"/>
    </source>
</evidence>
<comment type="caution">
    <text evidence="2">The sequence shown here is derived from an EMBL/GenBank/DDBJ whole genome shotgun (WGS) entry which is preliminary data.</text>
</comment>
<feature type="region of interest" description="Disordered" evidence="1">
    <location>
        <begin position="607"/>
        <end position="626"/>
    </location>
</feature>
<proteinExistence type="predicted"/>
<dbReference type="Gene3D" id="3.30.530.20">
    <property type="match status" value="1"/>
</dbReference>
<organism evidence="2 3">
    <name type="scientific">Phytophthora citrophthora</name>
    <dbReference type="NCBI Taxonomy" id="4793"/>
    <lineage>
        <taxon>Eukaryota</taxon>
        <taxon>Sar</taxon>
        <taxon>Stramenopiles</taxon>
        <taxon>Oomycota</taxon>
        <taxon>Peronosporomycetes</taxon>
        <taxon>Peronosporales</taxon>
        <taxon>Peronosporaceae</taxon>
        <taxon>Phytophthora</taxon>
    </lineage>
</organism>
<evidence type="ECO:0008006" key="4">
    <source>
        <dbReference type="Google" id="ProtNLM"/>
    </source>
</evidence>
<gene>
    <name evidence="2" type="ORF">P3T76_007836</name>
</gene>
<name>A0AAD9GMG4_9STRA</name>